<dbReference type="RefSeq" id="WP_238196815.1">
    <property type="nucleotide sequence ID" value="NZ_BPQZ01000013.1"/>
</dbReference>
<proteinExistence type="predicted"/>
<keyword evidence="3" id="KW-1185">Reference proteome</keyword>
<name>A0AA37WU53_9HYPH</name>
<protein>
    <submittedName>
        <fullName evidence="2">Uncharacterized protein</fullName>
    </submittedName>
</protein>
<gene>
    <name evidence="2" type="ORF">GCM10007890_38750</name>
</gene>
<dbReference type="AlphaFoldDB" id="A0AA37WU53"/>
<dbReference type="EMBL" id="BSPL01000019">
    <property type="protein sequence ID" value="GLS71862.1"/>
    <property type="molecule type" value="Genomic_DNA"/>
</dbReference>
<evidence type="ECO:0000313" key="3">
    <source>
        <dbReference type="Proteomes" id="UP001157440"/>
    </source>
</evidence>
<feature type="region of interest" description="Disordered" evidence="1">
    <location>
        <begin position="33"/>
        <end position="59"/>
    </location>
</feature>
<comment type="caution">
    <text evidence="2">The sequence shown here is derived from an EMBL/GenBank/DDBJ whole genome shotgun (WGS) entry which is preliminary data.</text>
</comment>
<organism evidence="2 3">
    <name type="scientific">Methylobacterium tardum</name>
    <dbReference type="NCBI Taxonomy" id="374432"/>
    <lineage>
        <taxon>Bacteria</taxon>
        <taxon>Pseudomonadati</taxon>
        <taxon>Pseudomonadota</taxon>
        <taxon>Alphaproteobacteria</taxon>
        <taxon>Hyphomicrobiales</taxon>
        <taxon>Methylobacteriaceae</taxon>
        <taxon>Methylobacterium</taxon>
    </lineage>
</organism>
<reference evidence="3" key="1">
    <citation type="journal article" date="2019" name="Int. J. Syst. Evol. Microbiol.">
        <title>The Global Catalogue of Microorganisms (GCM) 10K type strain sequencing project: providing services to taxonomists for standard genome sequencing and annotation.</title>
        <authorList>
            <consortium name="The Broad Institute Genomics Platform"/>
            <consortium name="The Broad Institute Genome Sequencing Center for Infectious Disease"/>
            <person name="Wu L."/>
            <person name="Ma J."/>
        </authorList>
    </citation>
    <scope>NUCLEOTIDE SEQUENCE [LARGE SCALE GENOMIC DNA]</scope>
    <source>
        <strain evidence="3">NBRC 103632</strain>
    </source>
</reference>
<evidence type="ECO:0000256" key="1">
    <source>
        <dbReference type="SAM" id="MobiDB-lite"/>
    </source>
</evidence>
<evidence type="ECO:0000313" key="2">
    <source>
        <dbReference type="EMBL" id="GLS71862.1"/>
    </source>
</evidence>
<sequence>MRLVVYLLIVLLGGGIVGAVLLAYPAQVEIAPEPASPEKPEPNPSTCEAARGPSVRPSDVSEFDIGGLKLGMTLEDAQHIMECAHATERNVSLKECAADVIAYEQQWREARKRGVVNTRAVERNCIGSLNWREQERRVNVNFVEDLPDHPGRMLIYQVSTEQDGAVNDASLQIFRKALIGKYGPPTSDSKTDLVWGKYPDPQLRFFPYAQYYLDLVHRGAKVERDRIMLKFVSDSAPTVEPRL</sequence>
<accession>A0AA37WU53</accession>
<dbReference type="Proteomes" id="UP001157440">
    <property type="component" value="Unassembled WGS sequence"/>
</dbReference>